<evidence type="ECO:0000313" key="1">
    <source>
        <dbReference type="EMBL" id="GFZ01539.1"/>
    </source>
</evidence>
<dbReference type="PANTHER" id="PTHR36708">
    <property type="entry name" value="SUCCINATE DEHYDROGENASE SUBUNIT 6, MITOCHONDRIAL"/>
    <property type="match status" value="1"/>
</dbReference>
<dbReference type="Proteomes" id="UP000585474">
    <property type="component" value="Unassembled WGS sequence"/>
</dbReference>
<dbReference type="PANTHER" id="PTHR36708:SF1">
    <property type="entry name" value="SUCCINATE DEHYDROGENASE SUBUNIT 6, MITOCHONDRIAL"/>
    <property type="match status" value="1"/>
</dbReference>
<dbReference type="EMBL" id="BJWL01000015">
    <property type="protein sequence ID" value="GFZ01539.1"/>
    <property type="molecule type" value="Genomic_DNA"/>
</dbReference>
<protein>
    <submittedName>
        <fullName evidence="1">Succinate dehydrogenase subunit</fullName>
    </submittedName>
</protein>
<reference evidence="1 2" key="1">
    <citation type="submission" date="2019-07" db="EMBL/GenBank/DDBJ databases">
        <title>De Novo Assembly of kiwifruit Actinidia rufa.</title>
        <authorList>
            <person name="Sugita-Konishi S."/>
            <person name="Sato K."/>
            <person name="Mori E."/>
            <person name="Abe Y."/>
            <person name="Kisaki G."/>
            <person name="Hamano K."/>
            <person name="Suezawa K."/>
            <person name="Otani M."/>
            <person name="Fukuda T."/>
            <person name="Manabe T."/>
            <person name="Gomi K."/>
            <person name="Tabuchi M."/>
            <person name="Akimitsu K."/>
            <person name="Kataoka I."/>
        </authorList>
    </citation>
    <scope>NUCLEOTIDE SEQUENCE [LARGE SCALE GENOMIC DNA]</scope>
    <source>
        <strain evidence="2">cv. Fuchu</strain>
    </source>
</reference>
<keyword evidence="2" id="KW-1185">Reference proteome</keyword>
<comment type="caution">
    <text evidence="1">The sequence shown here is derived from an EMBL/GenBank/DDBJ whole genome shotgun (WGS) entry which is preliminary data.</text>
</comment>
<accession>A0A7J0FS60</accession>
<dbReference type="InterPro" id="IPR034574">
    <property type="entry name" value="SDH6"/>
</dbReference>
<organism evidence="1 2">
    <name type="scientific">Actinidia rufa</name>
    <dbReference type="NCBI Taxonomy" id="165716"/>
    <lineage>
        <taxon>Eukaryota</taxon>
        <taxon>Viridiplantae</taxon>
        <taxon>Streptophyta</taxon>
        <taxon>Embryophyta</taxon>
        <taxon>Tracheophyta</taxon>
        <taxon>Spermatophyta</taxon>
        <taxon>Magnoliopsida</taxon>
        <taxon>eudicotyledons</taxon>
        <taxon>Gunneridae</taxon>
        <taxon>Pentapetalae</taxon>
        <taxon>asterids</taxon>
        <taxon>Ericales</taxon>
        <taxon>Actinidiaceae</taxon>
        <taxon>Actinidia</taxon>
    </lineage>
</organism>
<dbReference type="OrthoDB" id="2012862at2759"/>
<evidence type="ECO:0000313" key="2">
    <source>
        <dbReference type="Proteomes" id="UP000585474"/>
    </source>
</evidence>
<sequence>MWIWNFRNKSDSYSIYLTKELRRMKRRFNGCKNMRRNKLLISGTGMYKLRHLFAREELRTAREAVKIWCYRKCYWSSFNCSFCLEIFEESAWYCAALSFGAGAMFGWTFGHEFANHWLQLYRLDTMAAQVKFLDWWEKKSAGRA</sequence>
<proteinExistence type="predicted"/>
<name>A0A7J0FS60_9ERIC</name>
<gene>
    <name evidence="1" type="ORF">Acr_15g0001480</name>
</gene>
<dbReference type="GO" id="GO:0045273">
    <property type="term" value="C:respiratory chain complex II (succinate dehydrogenase)"/>
    <property type="evidence" value="ECO:0007669"/>
    <property type="project" value="InterPro"/>
</dbReference>
<dbReference type="AlphaFoldDB" id="A0A7J0FS60"/>